<dbReference type="PANTHER" id="PTHR44858:SF1">
    <property type="entry name" value="UDP-N-ACETYLGLUCOSAMINE--PEPTIDE N-ACETYLGLUCOSAMINYLTRANSFERASE SPINDLY-RELATED"/>
    <property type="match status" value="1"/>
</dbReference>
<name>A0A3A4QSP7_9BACT</name>
<accession>A0A3A4QSP7</accession>
<dbReference type="Pfam" id="PF13432">
    <property type="entry name" value="TPR_16"/>
    <property type="match status" value="1"/>
</dbReference>
<dbReference type="PANTHER" id="PTHR44858">
    <property type="entry name" value="TETRATRICOPEPTIDE REPEAT PROTEIN 6"/>
    <property type="match status" value="1"/>
</dbReference>
<feature type="repeat" description="TPR" evidence="3">
    <location>
        <begin position="231"/>
        <end position="264"/>
    </location>
</feature>
<dbReference type="Gene3D" id="1.25.40.10">
    <property type="entry name" value="Tetratricopeptide repeat domain"/>
    <property type="match status" value="3"/>
</dbReference>
<keyword evidence="1" id="KW-0677">Repeat</keyword>
<evidence type="ECO:0000256" key="1">
    <source>
        <dbReference type="ARBA" id="ARBA00022737"/>
    </source>
</evidence>
<dbReference type="SMART" id="SM00028">
    <property type="entry name" value="TPR"/>
    <property type="match status" value="5"/>
</dbReference>
<sequence>MRKMIQLLVYTLLMMIIGTGLEQCAMAQSTRFPQFYTDKNRYFSFIPPLEWEGRKEFPDDPRSKVAFTHVDPDTGNEAALVIICYQVDNPRPVRSLKKFLENRLSLLRKETGAIVSPLETMNVAGTECITANVFMNDTKTKIILGYPYGTLCLDITYTASVFIYEKYHQDILDSLQTFIPLKGAFERDEDIVAAQNKIWLKKEALFLLSDKKYARAAELLEPLAADNDNDSNLHFQLGVAYQGLQRPDDAIRELTTAAKLNPQFWEAYFQMGVIYYNLENFIQAEEMFLAAREINPESYEVNINLASAYRHSGKAKKAIIEYNRLLDLNPSNVSVLFNMGMAYLQLNNVERAIQCYEKALYIEPDNTAVMVNLAACHYAQKDYLKAQRLCDNALVIDPAIQKAQELRKQIEEALSR</sequence>
<evidence type="ECO:0000256" key="2">
    <source>
        <dbReference type="ARBA" id="ARBA00022803"/>
    </source>
</evidence>
<feature type="repeat" description="TPR" evidence="3">
    <location>
        <begin position="333"/>
        <end position="366"/>
    </location>
</feature>
<reference evidence="4 5" key="1">
    <citation type="journal article" date="2017" name="ISME J.">
        <title>Energy and carbon metabolisms in a deep terrestrial subsurface fluid microbial community.</title>
        <authorList>
            <person name="Momper L."/>
            <person name="Jungbluth S.P."/>
            <person name="Lee M.D."/>
            <person name="Amend J.P."/>
        </authorList>
    </citation>
    <scope>NUCLEOTIDE SEQUENCE [LARGE SCALE GENOMIC DNA]</scope>
    <source>
        <strain evidence="4">SURF_26</strain>
    </source>
</reference>
<dbReference type="SUPFAM" id="SSF48452">
    <property type="entry name" value="TPR-like"/>
    <property type="match status" value="1"/>
</dbReference>
<dbReference type="AlphaFoldDB" id="A0A3A4QSP7"/>
<dbReference type="PROSITE" id="PS50005">
    <property type="entry name" value="TPR"/>
    <property type="match status" value="4"/>
</dbReference>
<dbReference type="InterPro" id="IPR028061">
    <property type="entry name" value="Fis1_TPR_C"/>
</dbReference>
<gene>
    <name evidence="4" type="ORF">C4541_11070</name>
</gene>
<dbReference type="EMBL" id="QZJZ01000087">
    <property type="protein sequence ID" value="RJP57010.1"/>
    <property type="molecule type" value="Genomic_DNA"/>
</dbReference>
<feature type="repeat" description="TPR" evidence="3">
    <location>
        <begin position="265"/>
        <end position="298"/>
    </location>
</feature>
<dbReference type="PROSITE" id="PS50293">
    <property type="entry name" value="TPR_REGION"/>
    <property type="match status" value="1"/>
</dbReference>
<dbReference type="Pfam" id="PF14853">
    <property type="entry name" value="Fis1_TPR_C"/>
    <property type="match status" value="1"/>
</dbReference>
<dbReference type="InterPro" id="IPR019734">
    <property type="entry name" value="TPR_rpt"/>
</dbReference>
<proteinExistence type="predicted"/>
<dbReference type="Pfam" id="PF14559">
    <property type="entry name" value="TPR_19"/>
    <property type="match status" value="1"/>
</dbReference>
<dbReference type="InterPro" id="IPR050498">
    <property type="entry name" value="Ycf3"/>
</dbReference>
<comment type="caution">
    <text evidence="4">The sequence shown here is derived from an EMBL/GenBank/DDBJ whole genome shotgun (WGS) entry which is preliminary data.</text>
</comment>
<keyword evidence="2 3" id="KW-0802">TPR repeat</keyword>
<organism evidence="4 5">
    <name type="scientific">Candidatus Auribacter fodinae</name>
    <dbReference type="NCBI Taxonomy" id="2093366"/>
    <lineage>
        <taxon>Bacteria</taxon>
        <taxon>Pseudomonadati</taxon>
        <taxon>Candidatus Auribacterota</taxon>
        <taxon>Candidatus Auribacteria</taxon>
        <taxon>Candidatus Auribacterales</taxon>
        <taxon>Candidatus Auribacteraceae</taxon>
        <taxon>Candidatus Auribacter</taxon>
    </lineage>
</organism>
<dbReference type="Proteomes" id="UP000266426">
    <property type="component" value="Unassembled WGS sequence"/>
</dbReference>
<dbReference type="Pfam" id="PF00515">
    <property type="entry name" value="TPR_1"/>
    <property type="match status" value="1"/>
</dbReference>
<evidence type="ECO:0000313" key="5">
    <source>
        <dbReference type="Proteomes" id="UP000266426"/>
    </source>
</evidence>
<evidence type="ECO:0000256" key="3">
    <source>
        <dbReference type="PROSITE-ProRule" id="PRU00339"/>
    </source>
</evidence>
<dbReference type="InterPro" id="IPR011990">
    <property type="entry name" value="TPR-like_helical_dom_sf"/>
</dbReference>
<evidence type="ECO:0000313" key="4">
    <source>
        <dbReference type="EMBL" id="RJP57010.1"/>
    </source>
</evidence>
<protein>
    <submittedName>
        <fullName evidence="4">Tetratricopeptide repeat protein</fullName>
    </submittedName>
</protein>
<feature type="repeat" description="TPR" evidence="3">
    <location>
        <begin position="299"/>
        <end position="332"/>
    </location>
</feature>